<evidence type="ECO:0000313" key="7">
    <source>
        <dbReference type="Proteomes" id="UP001345827"/>
    </source>
</evidence>
<accession>A0AAV9QD87</accession>
<dbReference type="Pfam" id="PF05002">
    <property type="entry name" value="SGS"/>
    <property type="match status" value="1"/>
</dbReference>
<protein>
    <submittedName>
        <fullName evidence="6">Cochaperone protein</fullName>
    </submittedName>
</protein>
<organism evidence="6 7">
    <name type="scientific">Vermiconidia calcicola</name>
    <dbReference type="NCBI Taxonomy" id="1690605"/>
    <lineage>
        <taxon>Eukaryota</taxon>
        <taxon>Fungi</taxon>
        <taxon>Dikarya</taxon>
        <taxon>Ascomycota</taxon>
        <taxon>Pezizomycotina</taxon>
        <taxon>Dothideomycetes</taxon>
        <taxon>Dothideomycetidae</taxon>
        <taxon>Mycosphaerellales</taxon>
        <taxon>Extremaceae</taxon>
        <taxon>Vermiconidia</taxon>
    </lineage>
</organism>
<keyword evidence="7" id="KW-1185">Reference proteome</keyword>
<dbReference type="InterPro" id="IPR008978">
    <property type="entry name" value="HSP20-like_chaperone"/>
</dbReference>
<proteinExistence type="inferred from homology"/>
<feature type="chain" id="PRO_5043821616" evidence="3">
    <location>
        <begin position="20"/>
        <end position="525"/>
    </location>
</feature>
<feature type="compositionally biased region" description="Low complexity" evidence="2">
    <location>
        <begin position="388"/>
        <end position="418"/>
    </location>
</feature>
<name>A0AAV9QD87_9PEZI</name>
<reference evidence="6 7" key="1">
    <citation type="submission" date="2023-06" db="EMBL/GenBank/DDBJ databases">
        <title>Black Yeasts Isolated from many extreme environments.</title>
        <authorList>
            <person name="Coleine C."/>
            <person name="Stajich J.E."/>
            <person name="Selbmann L."/>
        </authorList>
    </citation>
    <scope>NUCLEOTIDE SEQUENCE [LARGE SCALE GENOMIC DNA]</scope>
    <source>
        <strain evidence="6 7">CCFEE 5887</strain>
    </source>
</reference>
<dbReference type="GO" id="GO:0051087">
    <property type="term" value="F:protein-folding chaperone binding"/>
    <property type="evidence" value="ECO:0007669"/>
    <property type="project" value="InterPro"/>
</dbReference>
<keyword evidence="3" id="KW-0732">Signal</keyword>
<evidence type="ECO:0000256" key="1">
    <source>
        <dbReference type="ARBA" id="ARBA00008509"/>
    </source>
</evidence>
<dbReference type="Gene3D" id="1.25.40.10">
    <property type="entry name" value="Tetratricopeptide repeat domain"/>
    <property type="match status" value="1"/>
</dbReference>
<dbReference type="InterPro" id="IPR044563">
    <property type="entry name" value="Sgt1-like"/>
</dbReference>
<dbReference type="CDD" id="cd06466">
    <property type="entry name" value="p23_CS_SGT1_like"/>
    <property type="match status" value="1"/>
</dbReference>
<dbReference type="Gene3D" id="2.60.40.790">
    <property type="match status" value="1"/>
</dbReference>
<dbReference type="PROSITE" id="PS51048">
    <property type="entry name" value="SGS"/>
    <property type="match status" value="1"/>
</dbReference>
<dbReference type="PROSITE" id="PS51203">
    <property type="entry name" value="CS"/>
    <property type="match status" value="1"/>
</dbReference>
<feature type="domain" description="CS" evidence="5">
    <location>
        <begin position="284"/>
        <end position="377"/>
    </location>
</feature>
<dbReference type="Proteomes" id="UP001345827">
    <property type="component" value="Unassembled WGS sequence"/>
</dbReference>
<feature type="compositionally biased region" description="Low complexity" evidence="2">
    <location>
        <begin position="448"/>
        <end position="458"/>
    </location>
</feature>
<dbReference type="AlphaFoldDB" id="A0AAV9QD87"/>
<evidence type="ECO:0000256" key="3">
    <source>
        <dbReference type="SAM" id="SignalP"/>
    </source>
</evidence>
<dbReference type="Pfam" id="PF04969">
    <property type="entry name" value="CS"/>
    <property type="match status" value="1"/>
</dbReference>
<dbReference type="InterPro" id="IPR007699">
    <property type="entry name" value="SGS_dom"/>
</dbReference>
<feature type="domain" description="SGS" evidence="4">
    <location>
        <begin position="413"/>
        <end position="525"/>
    </location>
</feature>
<feature type="signal peptide" evidence="3">
    <location>
        <begin position="1"/>
        <end position="19"/>
    </location>
</feature>
<dbReference type="SUPFAM" id="SSF48452">
    <property type="entry name" value="TPR-like"/>
    <property type="match status" value="1"/>
</dbReference>
<dbReference type="InterPro" id="IPR011990">
    <property type="entry name" value="TPR-like_helical_dom_sf"/>
</dbReference>
<evidence type="ECO:0000259" key="4">
    <source>
        <dbReference type="PROSITE" id="PS51048"/>
    </source>
</evidence>
<dbReference type="SUPFAM" id="SSF49764">
    <property type="entry name" value="HSP20-like chaperones"/>
    <property type="match status" value="1"/>
</dbReference>
<dbReference type="PANTHER" id="PTHR45862">
    <property type="entry name" value="PROTEIN SGT1 HOMOLOG"/>
    <property type="match status" value="1"/>
</dbReference>
<evidence type="ECO:0000259" key="5">
    <source>
        <dbReference type="PROSITE" id="PS51203"/>
    </source>
</evidence>
<comment type="caution">
    <text evidence="6">The sequence shown here is derived from an EMBL/GenBank/DDBJ whole genome shotgun (WGS) entry which is preliminary data.</text>
</comment>
<comment type="similarity">
    <text evidence="1">Belongs to the SGT1 family.</text>
</comment>
<sequence>MWELLVIVFLGWWAWNMFTHVNRRRPQGQMASGEPASDLAGDTGETPVVEVFVEDDEFETLVAMEDAARGAKALEDRDLPGALNAYTRALIEHPLSPDYLTQRSIAFTRLKPPRHDLALKDAELAVLSAQKRAVREKIYAAQFRRMVSLCGLGRYADAAFLVEKLRPLSTKDSKTHKMEVDMWDAKIKTKQPEQEVSITEFPDYPLPSEKDMLQQLKMQLDAHGKYIFPEEAAATTTTTAAAIPISEESTSAAPTAPPAGMTMDGAADDRSGAEVTPTSSSSTVPKIRHEWYQNNQSVTLTLYAKGVAKDAADIEINDDSVYITFPHPSNPDSTFTFTLDPLFALVDPAQSTANVMSTKIEINLRKAQAGQKWHTLEGSAPLKRAEANSDPDTTTSTTNTPLQPATSTATAPAYPTSSRTGPKNWDKLANDLHAQSKAKPKIKKDTRGSGSDSASQGDGEAEVDSDYESGDAVDGFFKKIYANADPDTQRAMMKSYVESNGTSLSTNWGEVSKGKVEVVKSKDEA</sequence>
<dbReference type="InterPro" id="IPR007052">
    <property type="entry name" value="CS_dom"/>
</dbReference>
<dbReference type="EMBL" id="JAXLQG010000004">
    <property type="protein sequence ID" value="KAK5541110.1"/>
    <property type="molecule type" value="Genomic_DNA"/>
</dbReference>
<gene>
    <name evidence="6" type="primary">SGT1</name>
    <name evidence="6" type="ORF">LTR25_002887</name>
</gene>
<evidence type="ECO:0000256" key="2">
    <source>
        <dbReference type="SAM" id="MobiDB-lite"/>
    </source>
</evidence>
<feature type="region of interest" description="Disordered" evidence="2">
    <location>
        <begin position="368"/>
        <end position="469"/>
    </location>
</feature>
<feature type="compositionally biased region" description="Acidic residues" evidence="2">
    <location>
        <begin position="459"/>
        <end position="469"/>
    </location>
</feature>
<evidence type="ECO:0000313" key="6">
    <source>
        <dbReference type="EMBL" id="KAK5541110.1"/>
    </source>
</evidence>